<feature type="transmembrane region" description="Helical" evidence="7">
    <location>
        <begin position="324"/>
        <end position="342"/>
    </location>
</feature>
<dbReference type="InterPro" id="IPR036259">
    <property type="entry name" value="MFS_trans_sf"/>
</dbReference>
<evidence type="ECO:0000256" key="1">
    <source>
        <dbReference type="ARBA" id="ARBA00004651"/>
    </source>
</evidence>
<dbReference type="Pfam" id="PF07690">
    <property type="entry name" value="MFS_1"/>
    <property type="match status" value="1"/>
</dbReference>
<dbReference type="CDD" id="cd06173">
    <property type="entry name" value="MFS_MefA_like"/>
    <property type="match status" value="1"/>
</dbReference>
<dbReference type="SUPFAM" id="SSF103473">
    <property type="entry name" value="MFS general substrate transporter"/>
    <property type="match status" value="1"/>
</dbReference>
<keyword evidence="5 7" id="KW-0472">Membrane</keyword>
<dbReference type="InterPro" id="IPR011701">
    <property type="entry name" value="MFS"/>
</dbReference>
<feature type="region of interest" description="Disordered" evidence="6">
    <location>
        <begin position="1"/>
        <end position="31"/>
    </location>
</feature>
<dbReference type="Gene3D" id="1.20.1250.20">
    <property type="entry name" value="MFS general substrate transporter like domains"/>
    <property type="match status" value="1"/>
</dbReference>
<feature type="transmembrane region" description="Helical" evidence="7">
    <location>
        <begin position="391"/>
        <end position="411"/>
    </location>
</feature>
<protein>
    <submittedName>
        <fullName evidence="8">MFS transporter</fullName>
    </submittedName>
</protein>
<evidence type="ECO:0000256" key="5">
    <source>
        <dbReference type="ARBA" id="ARBA00023136"/>
    </source>
</evidence>
<feature type="transmembrane region" description="Helical" evidence="7">
    <location>
        <begin position="78"/>
        <end position="99"/>
    </location>
</feature>
<feature type="transmembrane region" description="Helical" evidence="7">
    <location>
        <begin position="199"/>
        <end position="221"/>
    </location>
</feature>
<feature type="transmembrane region" description="Helical" evidence="7">
    <location>
        <begin position="294"/>
        <end position="312"/>
    </location>
</feature>
<gene>
    <name evidence="8" type="ORF">LEP48_14505</name>
</gene>
<dbReference type="Proteomes" id="UP001319870">
    <property type="component" value="Unassembled WGS sequence"/>
</dbReference>
<organism evidence="8 9">
    <name type="scientific">Isoptericola luteus</name>
    <dbReference type="NCBI Taxonomy" id="2879484"/>
    <lineage>
        <taxon>Bacteria</taxon>
        <taxon>Bacillati</taxon>
        <taxon>Actinomycetota</taxon>
        <taxon>Actinomycetes</taxon>
        <taxon>Micrococcales</taxon>
        <taxon>Promicromonosporaceae</taxon>
        <taxon>Isoptericola</taxon>
    </lineage>
</organism>
<evidence type="ECO:0000313" key="9">
    <source>
        <dbReference type="Proteomes" id="UP001319870"/>
    </source>
</evidence>
<name>A0ABS7ZJ52_9MICO</name>
<evidence type="ECO:0000313" key="8">
    <source>
        <dbReference type="EMBL" id="MCA5894547.1"/>
    </source>
</evidence>
<keyword evidence="2" id="KW-1003">Cell membrane</keyword>
<keyword evidence="4 7" id="KW-1133">Transmembrane helix</keyword>
<feature type="transmembrane region" description="Helical" evidence="7">
    <location>
        <begin position="348"/>
        <end position="370"/>
    </location>
</feature>
<feature type="transmembrane region" description="Helical" evidence="7">
    <location>
        <begin position="260"/>
        <end position="282"/>
    </location>
</feature>
<accession>A0ABS7ZJ52</accession>
<evidence type="ECO:0000256" key="4">
    <source>
        <dbReference type="ARBA" id="ARBA00022989"/>
    </source>
</evidence>
<evidence type="ECO:0000256" key="7">
    <source>
        <dbReference type="SAM" id="Phobius"/>
    </source>
</evidence>
<dbReference type="PANTHER" id="PTHR23513:SF6">
    <property type="entry name" value="MAJOR FACILITATOR SUPERFAMILY ASSOCIATED DOMAIN-CONTAINING PROTEIN"/>
    <property type="match status" value="1"/>
</dbReference>
<proteinExistence type="predicted"/>
<feature type="transmembrane region" description="Helical" evidence="7">
    <location>
        <begin position="48"/>
        <end position="72"/>
    </location>
</feature>
<reference evidence="8 9" key="1">
    <citation type="submission" date="2021-09" db="EMBL/GenBank/DDBJ databases">
        <title>Isoptericola luteus sp. nov., a novel bacterium isolated from Harbin, the capital city of Heilongjiang province.</title>
        <authorList>
            <person name="Li J."/>
        </authorList>
    </citation>
    <scope>NUCLEOTIDE SEQUENCE [LARGE SCALE GENOMIC DNA]</scope>
    <source>
        <strain evidence="8 9">NEAU-Y5</strain>
    </source>
</reference>
<dbReference type="EMBL" id="JAIXCQ010000011">
    <property type="protein sequence ID" value="MCA5894547.1"/>
    <property type="molecule type" value="Genomic_DNA"/>
</dbReference>
<comment type="caution">
    <text evidence="8">The sequence shown here is derived from an EMBL/GenBank/DDBJ whole genome shotgun (WGS) entry which is preliminary data.</text>
</comment>
<keyword evidence="9" id="KW-1185">Reference proteome</keyword>
<feature type="transmembrane region" description="Helical" evidence="7">
    <location>
        <begin position="111"/>
        <end position="132"/>
    </location>
</feature>
<dbReference type="RefSeq" id="WP_225566325.1">
    <property type="nucleotide sequence ID" value="NZ_JAIXCQ010000011.1"/>
</dbReference>
<evidence type="ECO:0000256" key="3">
    <source>
        <dbReference type="ARBA" id="ARBA00022692"/>
    </source>
</evidence>
<comment type="subcellular location">
    <subcellularLocation>
        <location evidence="1">Cell membrane</location>
        <topology evidence="1">Multi-pass membrane protein</topology>
    </subcellularLocation>
</comment>
<sequence length="448" mass="45886">MSADRLRAAPPDAAVPATTTPDTTTPDTTMPDAAAVRPLARNRNFTRLWLGEGVSVLGNATTSVLLPLVAVLELEASAFAVGLLTAAAWLPWLLVGLPAGAWVDRLPARTVMIVADVAAAAGIASVPVAAALDVLTMPHLVGAALVAGTTTVFFRTAYVVFLPQVVPADQLEGANSRLIGTESAMHIAGPGVGGAMAQAVGAAGGLVLDAVSFLVSAVCLWRIRPEHGTRPAAERAAPVPLRVRIREGVAFVASDRYLRWFVVVGGISNFGLTGYGALLVVFLVRDVGLSPSTLGAALMIGSCGGLLGATLATRLSRRLGSGRATVVLMVAAGPPTLLVGLGSAGPGIAWVVAGQFFVGLAVVAGNVLRASWKQRYVPLELMGRVSTTSQFVNFGTMPLAGVVAGALGDVVGVRETIFVMAAVHCLASLSVLRSPLRGLRELPAPRGV</sequence>
<evidence type="ECO:0000256" key="6">
    <source>
        <dbReference type="SAM" id="MobiDB-lite"/>
    </source>
</evidence>
<feature type="compositionally biased region" description="Low complexity" evidence="6">
    <location>
        <begin position="8"/>
        <end position="31"/>
    </location>
</feature>
<evidence type="ECO:0000256" key="2">
    <source>
        <dbReference type="ARBA" id="ARBA00022475"/>
    </source>
</evidence>
<dbReference type="PANTHER" id="PTHR23513">
    <property type="entry name" value="INTEGRAL MEMBRANE EFFLUX PROTEIN-RELATED"/>
    <property type="match status" value="1"/>
</dbReference>
<keyword evidence="3 7" id="KW-0812">Transmembrane</keyword>